<protein>
    <submittedName>
        <fullName evidence="1">DUF1569 domain-containing protein</fullName>
    </submittedName>
</protein>
<organism evidence="1 2">
    <name type="scientific">Flavobacterium celericrescens</name>
    <dbReference type="NCBI Taxonomy" id="2709780"/>
    <lineage>
        <taxon>Bacteria</taxon>
        <taxon>Pseudomonadati</taxon>
        <taxon>Bacteroidota</taxon>
        <taxon>Flavobacteriia</taxon>
        <taxon>Flavobacteriales</taxon>
        <taxon>Flavobacteriaceae</taxon>
        <taxon>Flavobacterium</taxon>
    </lineage>
</organism>
<accession>A0ABX0IDZ5</accession>
<dbReference type="Proteomes" id="UP000761423">
    <property type="component" value="Unassembled WGS sequence"/>
</dbReference>
<sequence>MNTLILLISKLESKIIFYDRINHSISGESVGWHIEHSLKTIDQIIIATKNSNPESYKWKFNFYRLLILDILNKIPRGKAKAPKIVRPEGTINPELLQLSIQKAKENIDGWNDLNKNAFFPHPYFGDLNKKPTEKFLALHTNHHLKIIDDILN</sequence>
<evidence type="ECO:0000313" key="1">
    <source>
        <dbReference type="EMBL" id="NHM05418.1"/>
    </source>
</evidence>
<proteinExistence type="predicted"/>
<keyword evidence="2" id="KW-1185">Reference proteome</keyword>
<dbReference type="Gene3D" id="1.20.120.450">
    <property type="entry name" value="dinb family like domain"/>
    <property type="match status" value="1"/>
</dbReference>
<dbReference type="InterPro" id="IPR034660">
    <property type="entry name" value="DinB/YfiT-like"/>
</dbReference>
<evidence type="ECO:0000313" key="2">
    <source>
        <dbReference type="Proteomes" id="UP000761423"/>
    </source>
</evidence>
<dbReference type="RefSeq" id="WP_166237436.1">
    <property type="nucleotide sequence ID" value="NZ_JAAJBV010000011.1"/>
</dbReference>
<name>A0ABX0IDZ5_9FLAO</name>
<gene>
    <name evidence="1" type="ORF">G4L40_11940</name>
</gene>
<dbReference type="EMBL" id="JAAJBV010000011">
    <property type="protein sequence ID" value="NHM05418.1"/>
    <property type="molecule type" value="Genomic_DNA"/>
</dbReference>
<comment type="caution">
    <text evidence="1">The sequence shown here is derived from an EMBL/GenBank/DDBJ whole genome shotgun (WGS) entry which is preliminary data.</text>
</comment>
<reference evidence="1 2" key="1">
    <citation type="submission" date="2020-02" db="EMBL/GenBank/DDBJ databases">
        <authorList>
            <person name="Chen W.-M."/>
        </authorList>
    </citation>
    <scope>NUCLEOTIDE SEQUENCE [LARGE SCALE GENOMIC DNA]</scope>
    <source>
        <strain evidence="1 2">TWA-26</strain>
    </source>
</reference>